<keyword evidence="5 7" id="KW-0698">rRNA processing</keyword>
<dbReference type="Pfam" id="PF04135">
    <property type="entry name" value="Nop10p"/>
    <property type="match status" value="1"/>
</dbReference>
<dbReference type="Gene3D" id="2.20.28.40">
    <property type="entry name" value="H/ACA ribonucleoprotein complex, subunit Nop10"/>
    <property type="match status" value="1"/>
</dbReference>
<dbReference type="NCBIfam" id="NF009623">
    <property type="entry name" value="PRK13130.1"/>
    <property type="match status" value="1"/>
</dbReference>
<comment type="function">
    <text evidence="1 7">Involved in ribosome biogenesis; more specifically in 18S rRNA pseudouridylation and in cleavage of pre-rRNA.</text>
</comment>
<dbReference type="SUPFAM" id="SSF144210">
    <property type="entry name" value="Nop10-like SnoRNP"/>
    <property type="match status" value="1"/>
</dbReference>
<keyword evidence="4 7" id="KW-0690">Ribosome biogenesis</keyword>
<evidence type="ECO:0000313" key="8">
    <source>
        <dbReference type="EMBL" id="KON28994.1"/>
    </source>
</evidence>
<organism evidence="8 9">
    <name type="scientific">miscellaneous Crenarchaeota group-15 archaeon DG-45</name>
    <dbReference type="NCBI Taxonomy" id="1685127"/>
    <lineage>
        <taxon>Archaea</taxon>
        <taxon>Candidatus Bathyarchaeota</taxon>
        <taxon>MCG-15</taxon>
    </lineage>
</organism>
<evidence type="ECO:0000313" key="9">
    <source>
        <dbReference type="Proteomes" id="UP000037210"/>
    </source>
</evidence>
<dbReference type="EMBL" id="LFWZ01000076">
    <property type="protein sequence ID" value="KON28994.1"/>
    <property type="molecule type" value="Genomic_DNA"/>
</dbReference>
<comment type="similarity">
    <text evidence="2 7">Belongs to the NOP10 family.</text>
</comment>
<dbReference type="GO" id="GO:0006364">
    <property type="term" value="P:rRNA processing"/>
    <property type="evidence" value="ECO:0007669"/>
    <property type="project" value="UniProtKB-UniRule"/>
</dbReference>
<evidence type="ECO:0000256" key="4">
    <source>
        <dbReference type="ARBA" id="ARBA00022517"/>
    </source>
</evidence>
<comment type="caution">
    <text evidence="8">The sequence shown here is derived from an EMBL/GenBank/DDBJ whole genome shotgun (WGS) entry which is preliminary data.</text>
</comment>
<dbReference type="AlphaFoldDB" id="A0A0M0BKU6"/>
<evidence type="ECO:0000256" key="7">
    <source>
        <dbReference type="HAMAP-Rule" id="MF_00803"/>
    </source>
</evidence>
<name>A0A0M0BKU6_9ARCH</name>
<dbReference type="InterPro" id="IPR023532">
    <property type="entry name" value="Nop10_arc-typ"/>
</dbReference>
<keyword evidence="6 7" id="KW-0687">Ribonucleoprotein</keyword>
<evidence type="ECO:0000256" key="3">
    <source>
        <dbReference type="ARBA" id="ARBA00018821"/>
    </source>
</evidence>
<accession>A0A0M0BKU6</accession>
<evidence type="ECO:0000256" key="5">
    <source>
        <dbReference type="ARBA" id="ARBA00022552"/>
    </source>
</evidence>
<gene>
    <name evidence="7" type="primary">nop10</name>
    <name evidence="8" type="ORF">AC482_07335</name>
</gene>
<dbReference type="GO" id="GO:0030515">
    <property type="term" value="F:snoRNA binding"/>
    <property type="evidence" value="ECO:0007669"/>
    <property type="project" value="InterPro"/>
</dbReference>
<dbReference type="GO" id="GO:1990904">
    <property type="term" value="C:ribonucleoprotein complex"/>
    <property type="evidence" value="ECO:0007669"/>
    <property type="project" value="UniProtKB-KW"/>
</dbReference>
<dbReference type="InterPro" id="IPR036756">
    <property type="entry name" value="H/ACA_rnp_Nop10_sf"/>
</dbReference>
<dbReference type="GO" id="GO:0001522">
    <property type="term" value="P:pseudouridine synthesis"/>
    <property type="evidence" value="ECO:0007669"/>
    <property type="project" value="InterPro"/>
</dbReference>
<dbReference type="HAMAP" id="MF_00803">
    <property type="entry name" value="Nop10"/>
    <property type="match status" value="1"/>
</dbReference>
<evidence type="ECO:0000256" key="2">
    <source>
        <dbReference type="ARBA" id="ARBA00009462"/>
    </source>
</evidence>
<evidence type="ECO:0000256" key="6">
    <source>
        <dbReference type="ARBA" id="ARBA00023274"/>
    </source>
</evidence>
<protein>
    <recommendedName>
        <fullName evidence="3 7">Ribosome biogenesis protein Nop10</fullName>
    </recommendedName>
</protein>
<sequence length="58" mass="7066">MVWLLRYCQHCDRYTLSQDRCPLCGGSVKIPHPAKFSMDDRYRKYKLRMRRMAQKEKA</sequence>
<reference evidence="8 9" key="1">
    <citation type="submission" date="2015-06" db="EMBL/GenBank/DDBJ databases">
        <title>New insights into the roles of widespread benthic archaea in carbon and nitrogen cycling.</title>
        <authorList>
            <person name="Lazar C.S."/>
            <person name="Baker B.J."/>
            <person name="Seitz K.W."/>
            <person name="Hyde A.S."/>
            <person name="Dick G.J."/>
            <person name="Hinrichs K.-U."/>
            <person name="Teske A.P."/>
        </authorList>
    </citation>
    <scope>NUCLEOTIDE SEQUENCE [LARGE SCALE GENOMIC DNA]</scope>
    <source>
        <strain evidence="8">DG-45</strain>
    </source>
</reference>
<dbReference type="InterPro" id="IPR007264">
    <property type="entry name" value="H/ACA_rnp_Nop10"/>
</dbReference>
<dbReference type="Proteomes" id="UP000037210">
    <property type="component" value="Unassembled WGS sequence"/>
</dbReference>
<evidence type="ECO:0000256" key="1">
    <source>
        <dbReference type="ARBA" id="ARBA00002325"/>
    </source>
</evidence>
<proteinExistence type="inferred from homology"/>